<accession>A0AA43FY74</accession>
<dbReference type="AlphaFoldDB" id="A0AA43FY74"/>
<gene>
    <name evidence="1" type="ORF">L8R85_13640</name>
</gene>
<sequence length="119" mass="13754">MAHPQPSQKLPPFDELVQLAKSDPKAFDQFKHEMCEQMICSASESMQNRLRAQQSHIDLVVSRCKNPHHANVVLMQELRCQVCKFQDALKGRCDFEESLPENVVPFRPNTEPNTEPKMY</sequence>
<comment type="caution">
    <text evidence="1">The sequence shown here is derived from an EMBL/GenBank/DDBJ whole genome shotgun (WGS) entry which is preliminary data.</text>
</comment>
<dbReference type="EMBL" id="JAKMYX010000048">
    <property type="protein sequence ID" value="MDH5922075.1"/>
    <property type="molecule type" value="Genomic_DNA"/>
</dbReference>
<evidence type="ECO:0000313" key="1">
    <source>
        <dbReference type="EMBL" id="MDH5922075.1"/>
    </source>
</evidence>
<dbReference type="Pfam" id="PF11333">
    <property type="entry name" value="DUF3135"/>
    <property type="match status" value="1"/>
</dbReference>
<organism evidence="1 2">
    <name type="scientific">Vibrio splendidus</name>
    <dbReference type="NCBI Taxonomy" id="29497"/>
    <lineage>
        <taxon>Bacteria</taxon>
        <taxon>Pseudomonadati</taxon>
        <taxon>Pseudomonadota</taxon>
        <taxon>Gammaproteobacteria</taxon>
        <taxon>Vibrionales</taxon>
        <taxon>Vibrionaceae</taxon>
        <taxon>Vibrio</taxon>
    </lineage>
</organism>
<dbReference type="Proteomes" id="UP001159663">
    <property type="component" value="Unassembled WGS sequence"/>
</dbReference>
<name>A0AA43FY74_VIBSP</name>
<protein>
    <submittedName>
        <fullName evidence="1">DUF3135 domain-containing protein</fullName>
    </submittedName>
</protein>
<dbReference type="InterPro" id="IPR021482">
    <property type="entry name" value="DUF3135"/>
</dbReference>
<dbReference type="RefSeq" id="WP_280534155.1">
    <property type="nucleotide sequence ID" value="NZ_JAKMYX010000048.1"/>
</dbReference>
<reference evidence="1" key="1">
    <citation type="submission" date="2022-01" db="EMBL/GenBank/DDBJ databases">
        <title>Vibrio aestuarianus Clade A and Clade B isolates are associated with Pacific oyster (Crassostrea gigas) disease outbreaks across Ireland.</title>
        <authorList>
            <person name="Coyle N."/>
            <person name="O'Toole C."/>
            <person name="Thomas J.C.L."/>
            <person name="Ryder D."/>
            <person name="Cheslett D."/>
            <person name="Feist S."/>
            <person name="Bean T."/>
            <person name="Joseph A."/>
            <person name="Waina A."/>
            <person name="Feil E."/>
            <person name="Verner-Jeffreys D.W."/>
        </authorList>
    </citation>
    <scope>NUCLEOTIDE SEQUENCE</scope>
    <source>
        <strain evidence="1">S/17/14 A</strain>
    </source>
</reference>
<evidence type="ECO:0000313" key="2">
    <source>
        <dbReference type="Proteomes" id="UP001159663"/>
    </source>
</evidence>
<proteinExistence type="predicted"/>